<comment type="caution">
    <text evidence="1">The sequence shown here is derived from an EMBL/GenBank/DDBJ whole genome shotgun (WGS) entry which is preliminary data.</text>
</comment>
<name>A0A7W7CJC8_9PSEU</name>
<dbReference type="RefSeq" id="WP_185009467.1">
    <property type="nucleotide sequence ID" value="NZ_BAAAUI010000007.1"/>
</dbReference>
<dbReference type="EMBL" id="JACHMH010000001">
    <property type="protein sequence ID" value="MBB4682288.1"/>
    <property type="molecule type" value="Genomic_DNA"/>
</dbReference>
<evidence type="ECO:0000313" key="2">
    <source>
        <dbReference type="Proteomes" id="UP000533598"/>
    </source>
</evidence>
<dbReference type="AlphaFoldDB" id="A0A7W7CJC8"/>
<gene>
    <name evidence="1" type="ORF">HNR67_008406</name>
</gene>
<protein>
    <submittedName>
        <fullName evidence="1">Uncharacterized protein</fullName>
    </submittedName>
</protein>
<evidence type="ECO:0000313" key="1">
    <source>
        <dbReference type="EMBL" id="MBB4682288.1"/>
    </source>
</evidence>
<organism evidence="1 2">
    <name type="scientific">Crossiella cryophila</name>
    <dbReference type="NCBI Taxonomy" id="43355"/>
    <lineage>
        <taxon>Bacteria</taxon>
        <taxon>Bacillati</taxon>
        <taxon>Actinomycetota</taxon>
        <taxon>Actinomycetes</taxon>
        <taxon>Pseudonocardiales</taxon>
        <taxon>Pseudonocardiaceae</taxon>
        <taxon>Crossiella</taxon>
    </lineage>
</organism>
<dbReference type="InterPro" id="IPR045756">
    <property type="entry name" value="DUF6183"/>
</dbReference>
<sequence length="339" mass="36662">MEATIDELISRLRTAKRCDEELDLVRGWADAGRIDELLHLGEALLAAQGRAAEQVLWGVIAALAARPGAFSVVAALQLAGDDRVPLGQKRRAAALLAEGQPLENLDAFFADAGPTDEVLACLLHETVLRHGDLTGVPEAVAYAEQLHGAHPLGELPLKLAEFELGEESGDLYRALPLWPDQGGTEPSTEVERLPWDAAEVEAGFQHWVGPAGGHVESGLFRLSAPWQPDLLTSLPLDCLAGAEQVRVSRMTLTEAYWVLFSRMRFDGAYSSDTSRAYARLHARRAIAGLAGVDRPGEARCEWLEFDVTGPWFYQVAWDLGVLAARPDGTVAVLAASDTD</sequence>
<dbReference type="Proteomes" id="UP000533598">
    <property type="component" value="Unassembled WGS sequence"/>
</dbReference>
<reference evidence="1 2" key="1">
    <citation type="submission" date="2020-08" db="EMBL/GenBank/DDBJ databases">
        <title>Sequencing the genomes of 1000 actinobacteria strains.</title>
        <authorList>
            <person name="Klenk H.-P."/>
        </authorList>
    </citation>
    <scope>NUCLEOTIDE SEQUENCE [LARGE SCALE GENOMIC DNA]</scope>
    <source>
        <strain evidence="1 2">DSM 44230</strain>
    </source>
</reference>
<accession>A0A7W7CJC8</accession>
<dbReference type="Pfam" id="PF19681">
    <property type="entry name" value="DUF6183"/>
    <property type="match status" value="1"/>
</dbReference>
<proteinExistence type="predicted"/>
<keyword evidence="2" id="KW-1185">Reference proteome</keyword>